<feature type="domain" description="DUF2264" evidence="2">
    <location>
        <begin position="14"/>
        <end position="394"/>
    </location>
</feature>
<keyword evidence="5" id="KW-1185">Reference proteome</keyword>
<dbReference type="PIRSF" id="PIRSF014753">
    <property type="entry name" value="UCP014753"/>
    <property type="match status" value="1"/>
</dbReference>
<evidence type="ECO:0000259" key="3">
    <source>
        <dbReference type="Pfam" id="PF20938"/>
    </source>
</evidence>
<dbReference type="InterPro" id="IPR016624">
    <property type="entry name" value="UCP014753"/>
</dbReference>
<dbReference type="Pfam" id="PF10022">
    <property type="entry name" value="DUF2264"/>
    <property type="match status" value="1"/>
</dbReference>
<dbReference type="OrthoDB" id="5150166at2759"/>
<dbReference type="InterPro" id="IPR049349">
    <property type="entry name" value="DUF2264_N"/>
</dbReference>
<dbReference type="PANTHER" id="PTHR35339:SF2">
    <property type="entry name" value="DUF2264 DOMAIN-CONTAINING PROTEIN-RELATED"/>
    <property type="match status" value="1"/>
</dbReference>
<dbReference type="Proteomes" id="UP000054771">
    <property type="component" value="Unassembled WGS sequence"/>
</dbReference>
<sequence length="743" mass="82890">MPPLPGFSDNPLRTREDVVRASRALIAPLLPYFSPTCARIHIPVAVGTHFDETAAELEGFARPLFVVASLLHARESPLDELLQPWVHGFTAGTDPEHAEYWGPISDRDQRMVEAEMVAFALLAAPREGLWDRFDARTKTNVANWLRSIQGKQMHVSNWLWFRVMANVALIKVCGVAVHELQEEMERDLAQLDAMYLSHGWSSDGIWPDADEVLKTEEELFRAAGKRHQRFWSRQADYYSGSFAIQFSQLLYVKFASDLDPQRAEKYRQQAREFGQDFWRYFDEEGAAIPFGRSLTYRFACAGFFAALALAEVDCLPSPLDKPGTVKGLLLRHVRWWANRSTDIFHADGTLNIGWLYPNMFLSEGYTSSQSVYWALKSLVVVALSSTSSFWTEPEGAYPQTTTVSPVLYLAAPRQILCNHPAGNHHFLLNPSQYLKRAFKNTTAKYSKFAYSSAFPFSLAVGATLPAQIAPDNALLLSRDGTETWATKTLCTDARVGTARVRVHVRDSDPARHTCEELTVVSAQWYPWADRQVSVTTALVPPSVRWPDWHVRVHRIAVRGRGLRTLHTIEGGFAIEKDPRPQQQQQQQQQRQQRTGLAGADAVGGGGGAVAFTRAGASGISTETPVREPRPDAPPHSPRTMSPTSTVEVIDLEANTNLAAPRTVCPVIEHAEWDVVAGAEVWLVTKVFAVSSEANGRGKLQLRGGSRTVEERWLDQPQVRIWSRSTGSCAEGPGDYIELSKDIL</sequence>
<proteinExistence type="predicted"/>
<dbReference type="AlphaFoldDB" id="A0A0U5CER2"/>
<dbReference type="EMBL" id="CDMC01000011">
    <property type="protein sequence ID" value="CEL08476.1"/>
    <property type="molecule type" value="Genomic_DNA"/>
</dbReference>
<feature type="domain" description="DUF2264" evidence="3">
    <location>
        <begin position="408"/>
        <end position="721"/>
    </location>
</feature>
<feature type="region of interest" description="Disordered" evidence="1">
    <location>
        <begin position="573"/>
        <end position="642"/>
    </location>
</feature>
<organism evidence="4 5">
    <name type="scientific">Aspergillus calidoustus</name>
    <dbReference type="NCBI Taxonomy" id="454130"/>
    <lineage>
        <taxon>Eukaryota</taxon>
        <taxon>Fungi</taxon>
        <taxon>Dikarya</taxon>
        <taxon>Ascomycota</taxon>
        <taxon>Pezizomycotina</taxon>
        <taxon>Eurotiomycetes</taxon>
        <taxon>Eurotiomycetidae</taxon>
        <taxon>Eurotiales</taxon>
        <taxon>Aspergillaceae</taxon>
        <taxon>Aspergillus</taxon>
        <taxon>Aspergillus subgen. Nidulantes</taxon>
    </lineage>
</organism>
<reference evidence="5" key="1">
    <citation type="journal article" date="2016" name="Genome Announc.">
        <title>Draft genome sequences of fungus Aspergillus calidoustus.</title>
        <authorList>
            <person name="Horn F."/>
            <person name="Linde J."/>
            <person name="Mattern D.J."/>
            <person name="Walther G."/>
            <person name="Guthke R."/>
            <person name="Scherlach K."/>
            <person name="Martin K."/>
            <person name="Brakhage A.A."/>
            <person name="Petzke L."/>
            <person name="Valiante V."/>
        </authorList>
    </citation>
    <scope>NUCLEOTIDE SEQUENCE [LARGE SCALE GENOMIC DNA]</scope>
    <source>
        <strain evidence="5">SF006504</strain>
    </source>
</reference>
<evidence type="ECO:0000313" key="4">
    <source>
        <dbReference type="EMBL" id="CEL08476.1"/>
    </source>
</evidence>
<evidence type="ECO:0000259" key="2">
    <source>
        <dbReference type="Pfam" id="PF10022"/>
    </source>
</evidence>
<dbReference type="Pfam" id="PF20938">
    <property type="entry name" value="DUF2264_C"/>
    <property type="match status" value="1"/>
</dbReference>
<gene>
    <name evidence="4" type="ORF">ASPCAL11626</name>
</gene>
<protein>
    <submittedName>
        <fullName evidence="4">Uncharacterized protein</fullName>
    </submittedName>
</protein>
<dbReference type="PANTHER" id="PTHR35339">
    <property type="entry name" value="LINALOOL DEHYDRATASE_ISOMERASE DOMAIN-CONTAINING PROTEIN"/>
    <property type="match status" value="1"/>
</dbReference>
<dbReference type="InterPro" id="IPR049237">
    <property type="entry name" value="DUF2264_C"/>
</dbReference>
<accession>A0A0U5CER2</accession>
<name>A0A0U5CER2_ASPCI</name>
<feature type="compositionally biased region" description="Low complexity" evidence="1">
    <location>
        <begin position="581"/>
        <end position="600"/>
    </location>
</feature>
<dbReference type="STRING" id="454130.A0A0U5CER2"/>
<evidence type="ECO:0000256" key="1">
    <source>
        <dbReference type="SAM" id="MobiDB-lite"/>
    </source>
</evidence>
<evidence type="ECO:0000313" key="5">
    <source>
        <dbReference type="Proteomes" id="UP000054771"/>
    </source>
</evidence>